<keyword evidence="17" id="KW-1185">Reference proteome</keyword>
<dbReference type="Gene3D" id="3.30.450.20">
    <property type="entry name" value="PAS domain"/>
    <property type="match status" value="1"/>
</dbReference>
<keyword evidence="8" id="KW-0067">ATP-binding</keyword>
<dbReference type="PANTHER" id="PTHR43065:SF16">
    <property type="entry name" value="SENSORY HISTIDINE KINASE_PHOSPHATASE NTRB"/>
    <property type="match status" value="1"/>
</dbReference>
<dbReference type="Proteomes" id="UP001597380">
    <property type="component" value="Unassembled WGS sequence"/>
</dbReference>
<dbReference type="SUPFAM" id="SSF47384">
    <property type="entry name" value="Homodimeric domain of signal transducing histidine kinase"/>
    <property type="match status" value="1"/>
</dbReference>
<dbReference type="InterPro" id="IPR013767">
    <property type="entry name" value="PAS_fold"/>
</dbReference>
<dbReference type="PROSITE" id="PS50109">
    <property type="entry name" value="HIS_KIN"/>
    <property type="match status" value="1"/>
</dbReference>
<dbReference type="InterPro" id="IPR003661">
    <property type="entry name" value="HisK_dim/P_dom"/>
</dbReference>
<dbReference type="NCBIfam" id="NF008293">
    <property type="entry name" value="PRK11073.1"/>
    <property type="match status" value="1"/>
</dbReference>
<dbReference type="EC" id="2.7.13.3" evidence="2"/>
<keyword evidence="4" id="KW-0808">Transferase</keyword>
<feature type="domain" description="Histidine kinase" evidence="15">
    <location>
        <begin position="148"/>
        <end position="360"/>
    </location>
</feature>
<evidence type="ECO:0000256" key="9">
    <source>
        <dbReference type="ARBA" id="ARBA00023012"/>
    </source>
</evidence>
<evidence type="ECO:0000256" key="6">
    <source>
        <dbReference type="ARBA" id="ARBA00022777"/>
    </source>
</evidence>
<dbReference type="PRINTS" id="PR00344">
    <property type="entry name" value="BCTRLSENSOR"/>
</dbReference>
<reference evidence="17" key="1">
    <citation type="journal article" date="2019" name="Int. J. Syst. Evol. Microbiol.">
        <title>The Global Catalogue of Microorganisms (GCM) 10K type strain sequencing project: providing services to taxonomists for standard genome sequencing and annotation.</title>
        <authorList>
            <consortium name="The Broad Institute Genomics Platform"/>
            <consortium name="The Broad Institute Genome Sequencing Center for Infectious Disease"/>
            <person name="Wu L."/>
            <person name="Ma J."/>
        </authorList>
    </citation>
    <scope>NUCLEOTIDE SEQUENCE [LARGE SCALE GENOMIC DNA]</scope>
    <source>
        <strain evidence="17">CGMCC 1.10992</strain>
    </source>
</reference>
<dbReference type="InterPro" id="IPR036890">
    <property type="entry name" value="HATPase_C_sf"/>
</dbReference>
<dbReference type="Pfam" id="PF00512">
    <property type="entry name" value="HisKA"/>
    <property type="match status" value="1"/>
</dbReference>
<dbReference type="InterPro" id="IPR035965">
    <property type="entry name" value="PAS-like_dom_sf"/>
</dbReference>
<dbReference type="SUPFAM" id="SSF55874">
    <property type="entry name" value="ATPase domain of HSP90 chaperone/DNA topoisomerase II/histidine kinase"/>
    <property type="match status" value="1"/>
</dbReference>
<keyword evidence="3" id="KW-0597">Phosphoprotein</keyword>
<evidence type="ECO:0000256" key="8">
    <source>
        <dbReference type="ARBA" id="ARBA00022840"/>
    </source>
</evidence>
<dbReference type="InterPro" id="IPR005467">
    <property type="entry name" value="His_kinase_dom"/>
</dbReference>
<sequence>MLSQSSGTSKNALSGVTTTLLDVLSTAIILLDRHLVIRYINSAGEQLLEQSARRLLGESLPSLFEHLSLETQLINDTLNLGNSFTDNDVSIVKLDGSHIAVDVTVSPFLRGDQRFALLEMKQIDQQKKINHEIYQASQQQAARELVRGLAHEIKNPLGGLRGAAQLLEKELPDPQLKEFTNVIIEQADRLRNLVDKLLGPQRPSARSEHNIHMVLEKVIQLVNMEGLEQLSINRDYDPSLPDFAMDPEQLEQAFLNIVKNAVEAMQGQGNINITTRSASQMTLNGERYRLVAEIKIADNGPGIPPQLQDTLFYPMVTGKADGTGLGLSISQTLVTQHDGRIDCISWPGHTEFIIHLPIRK</sequence>
<evidence type="ECO:0000313" key="17">
    <source>
        <dbReference type="Proteomes" id="UP001597380"/>
    </source>
</evidence>
<evidence type="ECO:0000313" key="16">
    <source>
        <dbReference type="EMBL" id="MFD2097487.1"/>
    </source>
</evidence>
<dbReference type="NCBIfam" id="TIGR00229">
    <property type="entry name" value="sensory_box"/>
    <property type="match status" value="1"/>
</dbReference>
<dbReference type="Gene3D" id="3.30.565.10">
    <property type="entry name" value="Histidine kinase-like ATPase, C-terminal domain"/>
    <property type="match status" value="1"/>
</dbReference>
<comment type="catalytic activity">
    <reaction evidence="1">
        <text>ATP + protein L-histidine = ADP + protein N-phospho-L-histidine.</text>
        <dbReference type="EC" id="2.7.13.3"/>
    </reaction>
</comment>
<comment type="caution">
    <text evidence="16">The sequence shown here is derived from an EMBL/GenBank/DDBJ whole genome shotgun (WGS) entry which is preliminary data.</text>
</comment>
<evidence type="ECO:0000256" key="5">
    <source>
        <dbReference type="ARBA" id="ARBA00022741"/>
    </source>
</evidence>
<evidence type="ECO:0000256" key="14">
    <source>
        <dbReference type="ARBA" id="ARBA00043094"/>
    </source>
</evidence>
<dbReference type="Pfam" id="PF02518">
    <property type="entry name" value="HATPase_c"/>
    <property type="match status" value="1"/>
</dbReference>
<dbReference type="CDD" id="cd00130">
    <property type="entry name" value="PAS"/>
    <property type="match status" value="1"/>
</dbReference>
<dbReference type="InterPro" id="IPR004358">
    <property type="entry name" value="Sig_transdc_His_kin-like_C"/>
</dbReference>
<dbReference type="SMART" id="SM00388">
    <property type="entry name" value="HisKA"/>
    <property type="match status" value="1"/>
</dbReference>
<evidence type="ECO:0000256" key="13">
    <source>
        <dbReference type="ARBA" id="ARBA00042313"/>
    </source>
</evidence>
<keyword evidence="7" id="KW-0378">Hydrolase</keyword>
<dbReference type="EMBL" id="JBHUHT010000017">
    <property type="protein sequence ID" value="MFD2097487.1"/>
    <property type="molecule type" value="Genomic_DNA"/>
</dbReference>
<keyword evidence="6" id="KW-0418">Kinase</keyword>
<evidence type="ECO:0000256" key="12">
    <source>
        <dbReference type="ARBA" id="ARBA00039567"/>
    </source>
</evidence>
<evidence type="ECO:0000256" key="1">
    <source>
        <dbReference type="ARBA" id="ARBA00000085"/>
    </source>
</evidence>
<dbReference type="SMART" id="SM00387">
    <property type="entry name" value="HATPase_c"/>
    <property type="match status" value="1"/>
</dbReference>
<dbReference type="RefSeq" id="WP_345340658.1">
    <property type="nucleotide sequence ID" value="NZ_BAABLI010000015.1"/>
</dbReference>
<proteinExistence type="predicted"/>
<dbReference type="PANTHER" id="PTHR43065">
    <property type="entry name" value="SENSOR HISTIDINE KINASE"/>
    <property type="match status" value="1"/>
</dbReference>
<accession>A0ABW4XR88</accession>
<gene>
    <name evidence="16" type="primary">glnL</name>
    <name evidence="16" type="ORF">ACFSJ3_15925</name>
</gene>
<keyword evidence="9" id="KW-0902">Two-component regulatory system</keyword>
<evidence type="ECO:0000256" key="10">
    <source>
        <dbReference type="ARBA" id="ARBA00023231"/>
    </source>
</evidence>
<organism evidence="16 17">
    <name type="scientific">Corallincola platygyrae</name>
    <dbReference type="NCBI Taxonomy" id="1193278"/>
    <lineage>
        <taxon>Bacteria</taxon>
        <taxon>Pseudomonadati</taxon>
        <taxon>Pseudomonadota</taxon>
        <taxon>Gammaproteobacteria</taxon>
        <taxon>Alteromonadales</taxon>
        <taxon>Psychromonadaceae</taxon>
        <taxon>Corallincola</taxon>
    </lineage>
</organism>
<keyword evidence="10" id="KW-0535">Nitrogen fixation</keyword>
<dbReference type="CDD" id="cd00082">
    <property type="entry name" value="HisKA"/>
    <property type="match status" value="1"/>
</dbReference>
<evidence type="ECO:0000256" key="2">
    <source>
        <dbReference type="ARBA" id="ARBA00012438"/>
    </source>
</evidence>
<dbReference type="InterPro" id="IPR036097">
    <property type="entry name" value="HisK_dim/P_sf"/>
</dbReference>
<dbReference type="SUPFAM" id="SSF55785">
    <property type="entry name" value="PYP-like sensor domain (PAS domain)"/>
    <property type="match status" value="1"/>
</dbReference>
<evidence type="ECO:0000256" key="7">
    <source>
        <dbReference type="ARBA" id="ARBA00022801"/>
    </source>
</evidence>
<dbReference type="InterPro" id="IPR000014">
    <property type="entry name" value="PAS"/>
</dbReference>
<name>A0ABW4XR88_9GAMM</name>
<dbReference type="Gene3D" id="1.10.287.130">
    <property type="match status" value="1"/>
</dbReference>
<evidence type="ECO:0000259" key="15">
    <source>
        <dbReference type="PROSITE" id="PS50109"/>
    </source>
</evidence>
<dbReference type="InterPro" id="IPR003594">
    <property type="entry name" value="HATPase_dom"/>
</dbReference>
<comment type="function">
    <text evidence="11">Member of the two-component regulatory system NtrB/NtrC, which controls expression of the nitrogen-regulated (ntr) genes in response to nitrogen limitation. Under conditions of nitrogen limitation, NtrB autophosphorylates and transfers the phosphoryl group to NtrC. In the presence of nitrogen, acts as a phosphatase that dephosphorylates and inactivates NtrC.</text>
</comment>
<evidence type="ECO:0000256" key="3">
    <source>
        <dbReference type="ARBA" id="ARBA00022553"/>
    </source>
</evidence>
<protein>
    <recommendedName>
        <fullName evidence="12">Sensory histidine kinase/phosphatase NtrB</fullName>
        <ecNumber evidence="2">2.7.13.3</ecNumber>
    </recommendedName>
    <alternativeName>
        <fullName evidence="13">Nitrogen regulation protein NR(II)</fullName>
    </alternativeName>
    <alternativeName>
        <fullName evidence="14">Nitrogen regulator II</fullName>
    </alternativeName>
</protein>
<dbReference type="Pfam" id="PF00989">
    <property type="entry name" value="PAS"/>
    <property type="match status" value="1"/>
</dbReference>
<evidence type="ECO:0000256" key="4">
    <source>
        <dbReference type="ARBA" id="ARBA00022679"/>
    </source>
</evidence>
<evidence type="ECO:0000256" key="11">
    <source>
        <dbReference type="ARBA" id="ARBA00037696"/>
    </source>
</evidence>
<keyword evidence="5" id="KW-0547">Nucleotide-binding</keyword>